<keyword evidence="1" id="KW-0812">Transmembrane</keyword>
<reference evidence="3" key="1">
    <citation type="submission" date="2018-02" db="EMBL/GenBank/DDBJ databases">
        <authorList>
            <person name="Holder M.E."/>
            <person name="Ajami N.J."/>
            <person name="Petrosino J.F."/>
        </authorList>
    </citation>
    <scope>NUCLEOTIDE SEQUENCE [LARGE SCALE GENOMIC DNA]</scope>
    <source>
        <strain evidence="3">CCUG 47711</strain>
    </source>
</reference>
<protein>
    <recommendedName>
        <fullName evidence="4">DUF308 domain-containing protein</fullName>
    </recommendedName>
</protein>
<keyword evidence="1" id="KW-0472">Membrane</keyword>
<keyword evidence="3" id="KW-1185">Reference proteome</keyword>
<keyword evidence="1" id="KW-1133">Transmembrane helix</keyword>
<feature type="transmembrane region" description="Helical" evidence="1">
    <location>
        <begin position="12"/>
        <end position="32"/>
    </location>
</feature>
<dbReference type="AlphaFoldDB" id="A0A2S0KNC0"/>
<organism evidence="2 3">
    <name type="scientific">Fastidiosipila sanguinis</name>
    <dbReference type="NCBI Taxonomy" id="236753"/>
    <lineage>
        <taxon>Bacteria</taxon>
        <taxon>Bacillati</taxon>
        <taxon>Bacillota</taxon>
        <taxon>Clostridia</taxon>
        <taxon>Eubacteriales</taxon>
        <taxon>Oscillospiraceae</taxon>
        <taxon>Fastidiosipila</taxon>
    </lineage>
</organism>
<evidence type="ECO:0008006" key="4">
    <source>
        <dbReference type="Google" id="ProtNLM"/>
    </source>
</evidence>
<proteinExistence type="predicted"/>
<sequence>MDTSVESVKQHYKLRLGVLAAVSLVLGVLLLINPKSSLNIIAIVIAIILFAFAAAAILQFFFADETRKIYEHQFVLAALTIAAAVFLLKNIELIWSLLGIFNATIFMAMAGYQIQIAFVQVKKSFQSWWFALIFAAIFIGFGIYALTLPAEASLEYVNIYGTLLIISAVINACSFFTFNYTGADDDN</sequence>
<feature type="transmembrane region" description="Helical" evidence="1">
    <location>
        <begin position="159"/>
        <end position="181"/>
    </location>
</feature>
<name>A0A2S0KNC0_9FIRM</name>
<evidence type="ECO:0000313" key="3">
    <source>
        <dbReference type="Proteomes" id="UP000237947"/>
    </source>
</evidence>
<dbReference type="Pfam" id="PF03729">
    <property type="entry name" value="DUF308"/>
    <property type="match status" value="2"/>
</dbReference>
<feature type="transmembrane region" description="Helical" evidence="1">
    <location>
        <begin position="69"/>
        <end position="88"/>
    </location>
</feature>
<dbReference type="EMBL" id="CP027226">
    <property type="protein sequence ID" value="AVM42532.1"/>
    <property type="molecule type" value="Genomic_DNA"/>
</dbReference>
<feature type="transmembrane region" description="Helical" evidence="1">
    <location>
        <begin position="94"/>
        <end position="116"/>
    </location>
</feature>
<dbReference type="KEGG" id="fsa:C5Q98_04555"/>
<feature type="transmembrane region" description="Helical" evidence="1">
    <location>
        <begin position="38"/>
        <end position="62"/>
    </location>
</feature>
<gene>
    <name evidence="2" type="ORF">C5Q98_04555</name>
</gene>
<dbReference type="RefSeq" id="WP_106012488.1">
    <property type="nucleotide sequence ID" value="NZ_CP027226.1"/>
</dbReference>
<dbReference type="InterPro" id="IPR005325">
    <property type="entry name" value="DUF308_memb"/>
</dbReference>
<feature type="transmembrane region" description="Helical" evidence="1">
    <location>
        <begin position="128"/>
        <end position="147"/>
    </location>
</feature>
<accession>A0A2S0KNC0</accession>
<dbReference type="Proteomes" id="UP000237947">
    <property type="component" value="Chromosome"/>
</dbReference>
<evidence type="ECO:0000313" key="2">
    <source>
        <dbReference type="EMBL" id="AVM42532.1"/>
    </source>
</evidence>
<evidence type="ECO:0000256" key="1">
    <source>
        <dbReference type="SAM" id="Phobius"/>
    </source>
</evidence>